<proteinExistence type="inferred from homology"/>
<dbReference type="Pfam" id="PF00168">
    <property type="entry name" value="C2"/>
    <property type="match status" value="1"/>
</dbReference>
<dbReference type="FunFam" id="2.60.40.150:FF:000073">
    <property type="entry name" value="protein fantom isoform X1"/>
    <property type="match status" value="1"/>
</dbReference>
<dbReference type="Gene3D" id="2.60.40.150">
    <property type="entry name" value="C2 domain"/>
    <property type="match status" value="3"/>
</dbReference>
<dbReference type="SUPFAM" id="SSF49562">
    <property type="entry name" value="C2 domain (Calcium/lipid-binding domain, CaLB)"/>
    <property type="match status" value="2"/>
</dbReference>
<feature type="coiled-coil region" evidence="6">
    <location>
        <begin position="481"/>
        <end position="508"/>
    </location>
</feature>
<feature type="coiled-coil region" evidence="6">
    <location>
        <begin position="261"/>
        <end position="368"/>
    </location>
</feature>
<sequence length="1401" mass="160011">MGDDLIPTKDMSNNALRGVTAETAQQRSQVSRFSRDVLEDKYLRLYEESIVLKKYARKQEDKIKKMATKLLRLVNDKKKLEKEGHGTRTVADEEKFEELNAKMRELEKQNTQLRERLMLTKQQLTSVGPKRGTYTHVPARINTGLPPGARPSQTVQVDPRITKNLRVMGPPPQHQPSDHQIRKSPAPQYGHSMLEVTRAEKSKLEDQVASLREQINMYEMEIENLREQAKLREAGYNEDILAIKRKMTSEQKVNLQENIDMIKLQREVKEKSTMLTALQDKYQQMENSSRAVKQSHDQILREMEHLNLQIQEEQNRNLSLQNELKMGGAHQKKVLELQEQVNDLQRECDALKEANEKLISSAFDLEQETKWRQRENALKVQIAQLEATLKSDLGEKGSVIDRYAQERDAHEKLQDEHRKLQIEYFTQKEQMDDLNEKMKFFTKESAVDFTEIEEALVLIKQRKQQNQQPPDFLQTVDDELNKDHRKALVELQAEYAETVHELEKTRNMLVVQHKINKDYQTEVNISTTKLGDVKKEYEMKLDEYARLLDIRAARIKKLEAQLRDVAYGTRQYRLPQPDDDVESTMDFDETISLERGQNLFEIHIEKINLSKDAMDIIGDEDPSLFCTWEFFEFEIISTPVVRGPRPLFDFTSQYIVKVDDFFLHYLQKDTCTVELHQSLGQDYSTIAACQMVFRDIFDKPHGRIHGTATLTGVADGESGIGYGTVDYWIRLRVPMEQALRLFKERTKALGYIMTNERMASQALEALDETAMQRPPDNINQLHVKVIRCHKLVCRRQNVQPSPYVAYKILDFPDHATIILRNTNDPEFNDHKIYSVPITFQLDQYIRTAKLQMFVFDDTDPELDAYLGVAEVPLLPLAHDSPVTGQFQLTRGQGKIVAGVIEVELKWQYTYLPPKVAKHVPQELEMAPDEPPTKLKPDSDARPTREELISPVQPVRHRAKGVKPQPSATSTPIDSDKHKASEAEIAQGQPKPVSRRKVHITEESPSETELKAADQVDDTVSQVVKGFIPNMSESISSSTAPEVSSQLLPEITHSVSGESELPPPALGEESEEGEELTPRPTPPRSSLQIESGSEESTDFSPPKAKQRQGLSYKGKPQPRARTQLLFSSYAARITKDSQGNSAPEEEDEDLEEEIEEEVEEEIAEEEETIREEVHEEEVVDEDEGSAHQSQISTESEPIAMESDSEGVMVEQPSTLKKRSKRSKASDNMTIVISELTLEEDSPPMLDDNVKHLFVEYHLNGVDPVETETPFSLPKPKPFQAIPYNFSKTIAVDLKHHHDRRAYLASMLLPGHPDKGRLKFTVVSEPPQPTGPAESTEMECEDVGVAFVDMKQILLEEKDLKDEQIEIKDVETESIVIGHMVVTVECAEVLKAVASEMQVEGTF</sequence>
<dbReference type="Pfam" id="PF11618">
    <property type="entry name" value="C2-C2_1"/>
    <property type="match status" value="1"/>
</dbReference>
<dbReference type="InterPro" id="IPR021656">
    <property type="entry name" value="C2-C2_1"/>
</dbReference>
<dbReference type="InterPro" id="IPR041091">
    <property type="entry name" value="RPGRIP1_C"/>
</dbReference>
<feature type="compositionally biased region" description="Polar residues" evidence="7">
    <location>
        <begin position="1032"/>
        <end position="1046"/>
    </location>
</feature>
<keyword evidence="3 6" id="KW-0175">Coiled coil</keyword>
<dbReference type="Pfam" id="PF18111">
    <property type="entry name" value="RPGR1_C"/>
    <property type="match status" value="1"/>
</dbReference>
<evidence type="ECO:0000259" key="8">
    <source>
        <dbReference type="PROSITE" id="PS50004"/>
    </source>
</evidence>
<dbReference type="EMBL" id="JAWDGP010007375">
    <property type="protein sequence ID" value="KAK3722311.1"/>
    <property type="molecule type" value="Genomic_DNA"/>
</dbReference>
<comment type="subcellular location">
    <subcellularLocation>
        <location evidence="1">Cell projection</location>
        <location evidence="1">Cilium</location>
    </subcellularLocation>
</comment>
<comment type="similarity">
    <text evidence="2">Belongs to the RPGRIP1 family.</text>
</comment>
<evidence type="ECO:0000256" key="3">
    <source>
        <dbReference type="ARBA" id="ARBA00023054"/>
    </source>
</evidence>
<feature type="coiled-coil region" evidence="6">
    <location>
        <begin position="403"/>
        <end position="437"/>
    </location>
</feature>
<accession>A0AAE0XWY2</accession>
<dbReference type="Proteomes" id="UP001283361">
    <property type="component" value="Unassembled WGS sequence"/>
</dbReference>
<gene>
    <name evidence="9" type="ORF">RRG08_041917</name>
</gene>
<feature type="region of interest" description="Disordered" evidence="7">
    <location>
        <begin position="924"/>
        <end position="1014"/>
    </location>
</feature>
<evidence type="ECO:0000256" key="2">
    <source>
        <dbReference type="ARBA" id="ARBA00006042"/>
    </source>
</evidence>
<dbReference type="PROSITE" id="PS50004">
    <property type="entry name" value="C2"/>
    <property type="match status" value="1"/>
</dbReference>
<organism evidence="9 10">
    <name type="scientific">Elysia crispata</name>
    <name type="common">lettuce slug</name>
    <dbReference type="NCBI Taxonomy" id="231223"/>
    <lineage>
        <taxon>Eukaryota</taxon>
        <taxon>Metazoa</taxon>
        <taxon>Spiralia</taxon>
        <taxon>Lophotrochozoa</taxon>
        <taxon>Mollusca</taxon>
        <taxon>Gastropoda</taxon>
        <taxon>Heterobranchia</taxon>
        <taxon>Euthyneura</taxon>
        <taxon>Panpulmonata</taxon>
        <taxon>Sacoglossa</taxon>
        <taxon>Placobranchoidea</taxon>
        <taxon>Plakobranchidae</taxon>
        <taxon>Elysia</taxon>
    </lineage>
</organism>
<feature type="domain" description="C2" evidence="8">
    <location>
        <begin position="762"/>
        <end position="886"/>
    </location>
</feature>
<feature type="compositionally biased region" description="Polar residues" evidence="7">
    <location>
        <begin position="1185"/>
        <end position="1194"/>
    </location>
</feature>
<feature type="coiled-coil region" evidence="6">
    <location>
        <begin position="63"/>
        <end position="123"/>
    </location>
</feature>
<dbReference type="SMART" id="SM00239">
    <property type="entry name" value="C2"/>
    <property type="match status" value="1"/>
</dbReference>
<protein>
    <recommendedName>
        <fullName evidence="8">C2 domain-containing protein</fullName>
    </recommendedName>
</protein>
<comment type="caution">
    <text evidence="9">The sequence shown here is derived from an EMBL/GenBank/DDBJ whole genome shotgun (WGS) entry which is preliminary data.</text>
</comment>
<dbReference type="InterPro" id="IPR000008">
    <property type="entry name" value="C2_dom"/>
</dbReference>
<dbReference type="InterPro" id="IPR035892">
    <property type="entry name" value="C2_domain_sf"/>
</dbReference>
<dbReference type="CDD" id="cd00030">
    <property type="entry name" value="C2"/>
    <property type="match status" value="1"/>
</dbReference>
<dbReference type="PANTHER" id="PTHR14240:SF1">
    <property type="entry name" value="PROTEIN FANTOM-RELATED"/>
    <property type="match status" value="1"/>
</dbReference>
<name>A0AAE0XWY2_9GAST</name>
<reference evidence="9" key="1">
    <citation type="journal article" date="2023" name="G3 (Bethesda)">
        <title>A reference genome for the long-term kleptoplast-retaining sea slug Elysia crispata morphotype clarki.</title>
        <authorList>
            <person name="Eastman K.E."/>
            <person name="Pendleton A.L."/>
            <person name="Shaikh M.A."/>
            <person name="Suttiyut T."/>
            <person name="Ogas R."/>
            <person name="Tomko P."/>
            <person name="Gavelis G."/>
            <person name="Widhalm J.R."/>
            <person name="Wisecaver J.H."/>
        </authorList>
    </citation>
    <scope>NUCLEOTIDE SEQUENCE</scope>
    <source>
        <strain evidence="9">ECLA1</strain>
    </source>
</reference>
<dbReference type="GO" id="GO:1905515">
    <property type="term" value="P:non-motile cilium assembly"/>
    <property type="evidence" value="ECO:0007669"/>
    <property type="project" value="TreeGrafter"/>
</dbReference>
<evidence type="ECO:0000256" key="5">
    <source>
        <dbReference type="ARBA" id="ARBA00023273"/>
    </source>
</evidence>
<evidence type="ECO:0000256" key="7">
    <source>
        <dbReference type="SAM" id="MobiDB-lite"/>
    </source>
</evidence>
<feature type="compositionally biased region" description="Acidic residues" evidence="7">
    <location>
        <begin position="1142"/>
        <end position="1182"/>
    </location>
</feature>
<feature type="coiled-coil region" evidence="6">
    <location>
        <begin position="194"/>
        <end position="228"/>
    </location>
</feature>
<keyword evidence="5" id="KW-0966">Cell projection</keyword>
<dbReference type="GO" id="GO:0005856">
    <property type="term" value="C:cytoskeleton"/>
    <property type="evidence" value="ECO:0007669"/>
    <property type="project" value="UniProtKB-ARBA"/>
</dbReference>
<keyword evidence="10" id="KW-1185">Reference proteome</keyword>
<dbReference type="InterPro" id="IPR031139">
    <property type="entry name" value="RPGRIP1_fam"/>
</dbReference>
<evidence type="ECO:0000256" key="4">
    <source>
        <dbReference type="ARBA" id="ARBA00023069"/>
    </source>
</evidence>
<evidence type="ECO:0000256" key="6">
    <source>
        <dbReference type="SAM" id="Coils"/>
    </source>
</evidence>
<dbReference type="PANTHER" id="PTHR14240">
    <property type="entry name" value="RETINITIS PIGMENTOSA GTPASE REGULATOR-INTERACTING PROTEIN"/>
    <property type="match status" value="1"/>
</dbReference>
<feature type="compositionally biased region" description="Basic and acidic residues" evidence="7">
    <location>
        <begin position="930"/>
        <end position="947"/>
    </location>
</feature>
<dbReference type="GO" id="GO:0035869">
    <property type="term" value="C:ciliary transition zone"/>
    <property type="evidence" value="ECO:0007669"/>
    <property type="project" value="TreeGrafter"/>
</dbReference>
<evidence type="ECO:0000256" key="1">
    <source>
        <dbReference type="ARBA" id="ARBA00004138"/>
    </source>
</evidence>
<keyword evidence="4" id="KW-0969">Cilium</keyword>
<evidence type="ECO:0000313" key="9">
    <source>
        <dbReference type="EMBL" id="KAK3722311.1"/>
    </source>
</evidence>
<evidence type="ECO:0000313" key="10">
    <source>
        <dbReference type="Proteomes" id="UP001283361"/>
    </source>
</evidence>
<feature type="region of interest" description="Disordered" evidence="7">
    <location>
        <begin position="1032"/>
        <end position="1222"/>
    </location>
</feature>